<feature type="domain" description="LysM" evidence="1">
    <location>
        <begin position="211"/>
        <end position="264"/>
    </location>
</feature>
<dbReference type="AlphaFoldDB" id="A0A968GD91"/>
<evidence type="ECO:0000313" key="3">
    <source>
        <dbReference type="Proteomes" id="UP000752013"/>
    </source>
</evidence>
<dbReference type="Gene3D" id="3.10.350.10">
    <property type="entry name" value="LysM domain"/>
    <property type="match status" value="1"/>
</dbReference>
<dbReference type="InterPro" id="IPR052196">
    <property type="entry name" value="Bact_Kbp"/>
</dbReference>
<dbReference type="PANTHER" id="PTHR34700">
    <property type="entry name" value="POTASSIUM BINDING PROTEIN KBP"/>
    <property type="match status" value="1"/>
</dbReference>
<evidence type="ECO:0000313" key="2">
    <source>
        <dbReference type="EMBL" id="NIZ47124.1"/>
    </source>
</evidence>
<dbReference type="EMBL" id="JAATLK010000001">
    <property type="protein sequence ID" value="NIZ47124.1"/>
    <property type="molecule type" value="Genomic_DNA"/>
</dbReference>
<evidence type="ECO:0000259" key="1">
    <source>
        <dbReference type="PROSITE" id="PS51782"/>
    </source>
</evidence>
<name>A0A968GD91_9SPIO</name>
<organism evidence="2 3">
    <name type="scientific">Entomospira nematocerorum</name>
    <dbReference type="NCBI Taxonomy" id="2719987"/>
    <lineage>
        <taxon>Bacteria</taxon>
        <taxon>Pseudomonadati</taxon>
        <taxon>Spirochaetota</taxon>
        <taxon>Spirochaetia</taxon>
        <taxon>Spirochaetales</taxon>
        <taxon>Spirochaetaceae</taxon>
        <taxon>Entomospira</taxon>
    </lineage>
</organism>
<dbReference type="InterPro" id="IPR036779">
    <property type="entry name" value="LysM_dom_sf"/>
</dbReference>
<dbReference type="InterPro" id="IPR018392">
    <property type="entry name" value="LysM"/>
</dbReference>
<dbReference type="Proteomes" id="UP000752013">
    <property type="component" value="Unassembled WGS sequence"/>
</dbReference>
<protein>
    <submittedName>
        <fullName evidence="2">LysM peptidoglycan-binding domain-containing protein</fullName>
    </submittedName>
</protein>
<keyword evidence="3" id="KW-1185">Reference proteome</keyword>
<dbReference type="PANTHER" id="PTHR34700:SF4">
    <property type="entry name" value="PHAGE-LIKE ELEMENT PBSX PROTEIN XKDP"/>
    <property type="match status" value="1"/>
</dbReference>
<reference evidence="2" key="1">
    <citation type="submission" date="2020-03" db="EMBL/GenBank/DDBJ databases">
        <title>Spirochaetal bacteria isolated from arthropods constitute a novel genus Entomospira genus novum within the order Spirochaetales.</title>
        <authorList>
            <person name="Grana-Miraglia L."/>
            <person name="Sikutova S."/>
            <person name="Fingerle V."/>
            <person name="Sing A."/>
            <person name="Castillo-Ramirez S."/>
            <person name="Margos G."/>
            <person name="Rudolf I."/>
        </authorList>
    </citation>
    <scope>NUCLEOTIDE SEQUENCE</scope>
    <source>
        <strain evidence="2">BR208</strain>
    </source>
</reference>
<sequence length="280" mass="32514">MQAQDLHTILSDILDIMNEDEQAAFELWQEFTYLIQEYDDLIDMHLAVYQAIYPTMSERDNVYLLAQPLATFHETLRNARIAYSEASLTDAVAYLQEAQELWRMIEQNTELMNLLDMHLETAINIELLSRRFTRGEDKLFHKPSPWIAQRAEAMPMQSIDTAPQFIPLHRAITLWEQATIAAEDSNHEDALRLLAESQEYLQLYAGVSFSSYHTVELNISRRESLWRIAEAVYGDGFQWTRIWEANRDILSNPNRIYPGQQLGLPEVEGVDEETINSSEE</sequence>
<dbReference type="PROSITE" id="PS51782">
    <property type="entry name" value="LYSM"/>
    <property type="match status" value="1"/>
</dbReference>
<accession>A0A968GD91</accession>
<proteinExistence type="predicted"/>
<comment type="caution">
    <text evidence="2">The sequence shown here is derived from an EMBL/GenBank/DDBJ whole genome shotgun (WGS) entry which is preliminary data.</text>
</comment>
<dbReference type="Pfam" id="PF01476">
    <property type="entry name" value="LysM"/>
    <property type="match status" value="1"/>
</dbReference>
<gene>
    <name evidence="2" type="ORF">HCT46_04240</name>
</gene>